<keyword evidence="10" id="KW-1185">Reference proteome</keyword>
<proteinExistence type="inferred from homology"/>
<dbReference type="RefSeq" id="WP_408078107.1">
    <property type="nucleotide sequence ID" value="NZ_JBELQC010000001.1"/>
</dbReference>
<evidence type="ECO:0000256" key="2">
    <source>
        <dbReference type="ARBA" id="ARBA00009261"/>
    </source>
</evidence>
<evidence type="ECO:0000256" key="8">
    <source>
        <dbReference type="RuleBase" id="RU363064"/>
    </source>
</evidence>
<feature type="transmembrane region" description="Helical" evidence="8">
    <location>
        <begin position="167"/>
        <end position="185"/>
    </location>
</feature>
<feature type="transmembrane region" description="Helical" evidence="8">
    <location>
        <begin position="390"/>
        <end position="410"/>
    </location>
</feature>
<evidence type="ECO:0000256" key="5">
    <source>
        <dbReference type="ARBA" id="ARBA00022692"/>
    </source>
</evidence>
<reference evidence="9 10" key="1">
    <citation type="submission" date="2024-06" db="EMBL/GenBank/DDBJ databases">
        <authorList>
            <person name="Kaempfer P."/>
            <person name="Viver T."/>
        </authorList>
    </citation>
    <scope>NUCLEOTIDE SEQUENCE [LARGE SCALE GENOMIC DNA]</scope>
    <source>
        <strain evidence="9 10">ST-64</strain>
    </source>
</reference>
<dbReference type="PRINTS" id="PR00175">
    <property type="entry name" value="NAALASMPORT"/>
</dbReference>
<dbReference type="NCBIfam" id="TIGR00835">
    <property type="entry name" value="agcS"/>
    <property type="match status" value="1"/>
</dbReference>
<dbReference type="Proteomes" id="UP001629244">
    <property type="component" value="Unassembled WGS sequence"/>
</dbReference>
<feature type="transmembrane region" description="Helical" evidence="8">
    <location>
        <begin position="115"/>
        <end position="132"/>
    </location>
</feature>
<evidence type="ECO:0000256" key="4">
    <source>
        <dbReference type="ARBA" id="ARBA00022475"/>
    </source>
</evidence>
<feature type="transmembrane region" description="Helical" evidence="8">
    <location>
        <begin position="263"/>
        <end position="286"/>
    </location>
</feature>
<keyword evidence="5 8" id="KW-0812">Transmembrane</keyword>
<evidence type="ECO:0000256" key="3">
    <source>
        <dbReference type="ARBA" id="ARBA00022448"/>
    </source>
</evidence>
<comment type="subcellular location">
    <subcellularLocation>
        <location evidence="8">Cell inner membrane</location>
        <topology evidence="8">Multi-pass membrane protein</topology>
    </subcellularLocation>
    <subcellularLocation>
        <location evidence="1">Cell membrane</location>
        <topology evidence="1">Multi-pass membrane protein</topology>
    </subcellularLocation>
</comment>
<keyword evidence="8" id="KW-0769">Symport</keyword>
<feature type="transmembrane region" description="Helical" evidence="8">
    <location>
        <begin position="322"/>
        <end position="344"/>
    </location>
</feature>
<evidence type="ECO:0000256" key="7">
    <source>
        <dbReference type="ARBA" id="ARBA00023136"/>
    </source>
</evidence>
<organism evidence="9 10">
    <name type="scientific">Sphingomonas plantiphila</name>
    <dbReference type="NCBI Taxonomy" id="3163295"/>
    <lineage>
        <taxon>Bacteria</taxon>
        <taxon>Pseudomonadati</taxon>
        <taxon>Pseudomonadota</taxon>
        <taxon>Alphaproteobacteria</taxon>
        <taxon>Sphingomonadales</taxon>
        <taxon>Sphingomonadaceae</taxon>
        <taxon>Sphingomonas</taxon>
    </lineage>
</organism>
<feature type="transmembrane region" description="Helical" evidence="8">
    <location>
        <begin position="435"/>
        <end position="456"/>
    </location>
</feature>
<sequence length="507" mass="52844">MSAAAEDATATVGLIDHVTNVSDFIWGGSWNGEAVLPLPPMVLILFGIGLYLMIGLRFYPVVKLATAFKGLFKKSGGGAGEISPFAALSTALSGQVGTGNLAGVATAITLGGPGAIFWMWITALIGMALAFAEGALSIRFREQAEDGTYRGGPMSYITHGLGPKWKWLATIFCLGTLFSALVTGNGIQANSFADSVTELTGMSEWVGGAIAAVAVFVVILGGIKSIGAVAEKVVPVMAIAYIAMAVIALIINFGDLPETFGRIFAGAFNAQAASGGFVGAAVILAIRAGVARGLFSNEAGQGSTPIAHAVARTNDPALQGRFAMMGTFIDTIVICTMTALVLLTVQGDFTHAGTAVEHAWQSDLNGFAMTSGAFAAAFPFLVAGIPLGTLVASVALLLFVFTTLLTWSYYGERAITFIYDQVPGATARGEKVLHIAWRLLWCVVIFVASTVDLELIWRLGDISNAAMALPNLLALALLSGVVFKLARGQRAAGTDHGRETPRELLDD</sequence>
<dbReference type="PANTHER" id="PTHR30330:SF3">
    <property type="entry name" value="TRANSCRIPTIONAL REGULATOR, LRP FAMILY"/>
    <property type="match status" value="1"/>
</dbReference>
<dbReference type="PANTHER" id="PTHR30330">
    <property type="entry name" value="AGSS FAMILY TRANSPORTER, SODIUM-ALANINE"/>
    <property type="match status" value="1"/>
</dbReference>
<feature type="transmembrane region" description="Helical" evidence="8">
    <location>
        <begin position="468"/>
        <end position="486"/>
    </location>
</feature>
<evidence type="ECO:0000256" key="6">
    <source>
        <dbReference type="ARBA" id="ARBA00022989"/>
    </source>
</evidence>
<dbReference type="EMBL" id="JBELQC010000001">
    <property type="protein sequence ID" value="MFL9841193.1"/>
    <property type="molecule type" value="Genomic_DNA"/>
</dbReference>
<dbReference type="Gene3D" id="1.20.1740.10">
    <property type="entry name" value="Amino acid/polyamine transporter I"/>
    <property type="match status" value="1"/>
</dbReference>
<evidence type="ECO:0000313" key="10">
    <source>
        <dbReference type="Proteomes" id="UP001629244"/>
    </source>
</evidence>
<evidence type="ECO:0000313" key="9">
    <source>
        <dbReference type="EMBL" id="MFL9841193.1"/>
    </source>
</evidence>
<feature type="transmembrane region" description="Helical" evidence="8">
    <location>
        <begin position="82"/>
        <end position="109"/>
    </location>
</feature>
<keyword evidence="3 8" id="KW-0813">Transport</keyword>
<keyword evidence="6 8" id="KW-1133">Transmembrane helix</keyword>
<feature type="transmembrane region" description="Helical" evidence="8">
    <location>
        <begin position="233"/>
        <end position="251"/>
    </location>
</feature>
<gene>
    <name evidence="9" type="ORF">ABS767_09485</name>
</gene>
<dbReference type="PROSITE" id="PS00873">
    <property type="entry name" value="NA_ALANINE_SYMP"/>
    <property type="match status" value="1"/>
</dbReference>
<evidence type="ECO:0000256" key="1">
    <source>
        <dbReference type="ARBA" id="ARBA00004651"/>
    </source>
</evidence>
<comment type="caution">
    <text evidence="9">The sequence shown here is derived from an EMBL/GenBank/DDBJ whole genome shotgun (WGS) entry which is preliminary data.</text>
</comment>
<accession>A0ABW8YM76</accession>
<feature type="transmembrane region" description="Helical" evidence="8">
    <location>
        <begin position="205"/>
        <end position="226"/>
    </location>
</feature>
<comment type="similarity">
    <text evidence="2 8">Belongs to the alanine or glycine:cation symporter (AGCS) (TC 2.A.25) family.</text>
</comment>
<dbReference type="Pfam" id="PF01235">
    <property type="entry name" value="Na_Ala_symp"/>
    <property type="match status" value="1"/>
</dbReference>
<keyword evidence="4" id="KW-1003">Cell membrane</keyword>
<keyword evidence="7 8" id="KW-0472">Membrane</keyword>
<protein>
    <submittedName>
        <fullName evidence="9">Amino acid carrier protein</fullName>
    </submittedName>
</protein>
<name>A0ABW8YM76_9SPHN</name>
<dbReference type="InterPro" id="IPR001463">
    <property type="entry name" value="Na/Ala_symport"/>
</dbReference>
<keyword evidence="8" id="KW-0997">Cell inner membrane</keyword>
<feature type="transmembrane region" description="Helical" evidence="8">
    <location>
        <begin position="41"/>
        <end position="62"/>
    </location>
</feature>